<dbReference type="Proteomes" id="UP001258994">
    <property type="component" value="Chromosome"/>
</dbReference>
<proteinExistence type="predicted"/>
<keyword evidence="1" id="KW-1133">Transmembrane helix</keyword>
<evidence type="ECO:0000313" key="2">
    <source>
        <dbReference type="EMBL" id="WNC72212.1"/>
    </source>
</evidence>
<feature type="transmembrane region" description="Helical" evidence="1">
    <location>
        <begin position="6"/>
        <end position="27"/>
    </location>
</feature>
<gene>
    <name evidence="2" type="ORF">RGQ13_19130</name>
</gene>
<evidence type="ECO:0000313" key="3">
    <source>
        <dbReference type="Proteomes" id="UP001258994"/>
    </source>
</evidence>
<feature type="transmembrane region" description="Helical" evidence="1">
    <location>
        <begin position="85"/>
        <end position="104"/>
    </location>
</feature>
<accession>A0ABY9TTT9</accession>
<keyword evidence="1" id="KW-0812">Transmembrane</keyword>
<keyword evidence="3" id="KW-1185">Reference proteome</keyword>
<name>A0ABY9TTT9_9GAMM</name>
<dbReference type="RefSeq" id="WP_348391331.1">
    <property type="nucleotide sequence ID" value="NZ_CP134145.1"/>
</dbReference>
<keyword evidence="1" id="KW-0472">Membrane</keyword>
<organism evidence="2 3">
    <name type="scientific">Thalassotalea psychrophila</name>
    <dbReference type="NCBI Taxonomy" id="3065647"/>
    <lineage>
        <taxon>Bacteria</taxon>
        <taxon>Pseudomonadati</taxon>
        <taxon>Pseudomonadota</taxon>
        <taxon>Gammaproteobacteria</taxon>
        <taxon>Alteromonadales</taxon>
        <taxon>Colwelliaceae</taxon>
        <taxon>Thalassotalea</taxon>
    </lineage>
</organism>
<dbReference type="EMBL" id="CP134145">
    <property type="protein sequence ID" value="WNC72212.1"/>
    <property type="molecule type" value="Genomic_DNA"/>
</dbReference>
<evidence type="ECO:0000256" key="1">
    <source>
        <dbReference type="SAM" id="Phobius"/>
    </source>
</evidence>
<protein>
    <submittedName>
        <fullName evidence="2">Uncharacterized protein</fullName>
    </submittedName>
</protein>
<sequence length="108" mass="12761">MEVIFFMFFCAMAIVVLIWFFLVTKLFDLIEQNHPEKFQDMGCPHLFKNNTLSNNLLFMRYLFKKEWTTLNDRELTSLSAAMRRILVTTLIVFLPAMVILPILLMPPL</sequence>
<reference evidence="3" key="1">
    <citation type="submission" date="2023-09" db="EMBL/GenBank/DDBJ databases">
        <authorList>
            <person name="Li S."/>
            <person name="Li X."/>
            <person name="Zhang C."/>
            <person name="Zhao Z."/>
        </authorList>
    </citation>
    <scope>NUCLEOTIDE SEQUENCE [LARGE SCALE GENOMIC DNA]</scope>
    <source>
        <strain evidence="3">SQ149</strain>
    </source>
</reference>